<dbReference type="GO" id="GO:0016020">
    <property type="term" value="C:membrane"/>
    <property type="evidence" value="ECO:0007669"/>
    <property type="project" value="InterPro"/>
</dbReference>
<dbReference type="InterPro" id="IPR004684">
    <property type="entry name" value="2keto-3dGluconate_permease"/>
</dbReference>
<evidence type="ECO:0000313" key="11">
    <source>
        <dbReference type="Proteomes" id="UP000671995"/>
    </source>
</evidence>
<evidence type="ECO:0000256" key="3">
    <source>
        <dbReference type="ARBA" id="ARBA00022475"/>
    </source>
</evidence>
<keyword evidence="3" id="KW-1003">Cell membrane</keyword>
<keyword evidence="7 9" id="KW-1133">Transmembrane helix</keyword>
<gene>
    <name evidence="10" type="ORF">HRI96_05020</name>
</gene>
<name>A0A975F050_9SPIR</name>
<protein>
    <submittedName>
        <fullName evidence="10">2-keto-3-deoxygluconate permease</fullName>
    </submittedName>
</protein>
<evidence type="ECO:0000313" key="10">
    <source>
        <dbReference type="EMBL" id="QTQ11619.1"/>
    </source>
</evidence>
<evidence type="ECO:0000256" key="5">
    <source>
        <dbReference type="ARBA" id="ARBA00022692"/>
    </source>
</evidence>
<feature type="transmembrane region" description="Helical" evidence="9">
    <location>
        <begin position="223"/>
        <end position="246"/>
    </location>
</feature>
<evidence type="ECO:0000256" key="8">
    <source>
        <dbReference type="ARBA" id="ARBA00023136"/>
    </source>
</evidence>
<evidence type="ECO:0000256" key="9">
    <source>
        <dbReference type="SAM" id="Phobius"/>
    </source>
</evidence>
<feature type="transmembrane region" description="Helical" evidence="9">
    <location>
        <begin position="157"/>
        <end position="186"/>
    </location>
</feature>
<evidence type="ECO:0000256" key="6">
    <source>
        <dbReference type="ARBA" id="ARBA00022847"/>
    </source>
</evidence>
<keyword evidence="6" id="KW-0769">Symport</keyword>
<keyword evidence="5 9" id="KW-0812">Transmembrane</keyword>
<proteinExistence type="inferred from homology"/>
<comment type="similarity">
    <text evidence="1">Belongs to the KdgT transporter family.</text>
</comment>
<organism evidence="10 11">
    <name type="scientific">Treponema parvum</name>
    <dbReference type="NCBI Taxonomy" id="138851"/>
    <lineage>
        <taxon>Bacteria</taxon>
        <taxon>Pseudomonadati</taxon>
        <taxon>Spirochaetota</taxon>
        <taxon>Spirochaetia</taxon>
        <taxon>Spirochaetales</taxon>
        <taxon>Treponemataceae</taxon>
        <taxon>Treponema</taxon>
    </lineage>
</organism>
<keyword evidence="8 9" id="KW-0472">Membrane</keyword>
<evidence type="ECO:0000256" key="1">
    <source>
        <dbReference type="ARBA" id="ARBA00006430"/>
    </source>
</evidence>
<feature type="transmembrane region" description="Helical" evidence="9">
    <location>
        <begin position="87"/>
        <end position="110"/>
    </location>
</feature>
<keyword evidence="4" id="KW-0762">Sugar transport</keyword>
<feature type="transmembrane region" description="Helical" evidence="9">
    <location>
        <begin position="258"/>
        <end position="280"/>
    </location>
</feature>
<dbReference type="Pfam" id="PF03812">
    <property type="entry name" value="KdgT"/>
    <property type="match status" value="1"/>
</dbReference>
<dbReference type="Proteomes" id="UP000671995">
    <property type="component" value="Chromosome"/>
</dbReference>
<reference evidence="10" key="1">
    <citation type="submission" date="2020-05" db="EMBL/GenBank/DDBJ databases">
        <authorList>
            <person name="Zeng H."/>
            <person name="Chan Y.K."/>
            <person name="Watt R.M."/>
        </authorList>
    </citation>
    <scope>NUCLEOTIDE SEQUENCE</scope>
    <source>
        <strain evidence="10">ATCC 700773</strain>
    </source>
</reference>
<dbReference type="EMBL" id="CP054257">
    <property type="protein sequence ID" value="QTQ11619.1"/>
    <property type="molecule type" value="Genomic_DNA"/>
</dbReference>
<feature type="transmembrane region" description="Helical" evidence="9">
    <location>
        <begin position="198"/>
        <end position="217"/>
    </location>
</feature>
<feature type="transmembrane region" description="Helical" evidence="9">
    <location>
        <begin position="292"/>
        <end position="315"/>
    </location>
</feature>
<evidence type="ECO:0000256" key="2">
    <source>
        <dbReference type="ARBA" id="ARBA00022448"/>
    </source>
</evidence>
<accession>A0A975F050</accession>
<reference evidence="10" key="2">
    <citation type="journal article" date="2021" name="Microbiol. Resour. Announc.">
        <title>Complete Genome Sequences of Three Human Oral Treponema parvum Isolates.</title>
        <authorList>
            <person name="Zeng H."/>
            <person name="Watt R.M."/>
        </authorList>
    </citation>
    <scope>NUCLEOTIDE SEQUENCE</scope>
    <source>
        <strain evidence="10">ATCC 700773</strain>
    </source>
</reference>
<sequence>MKLGQVRVLDTINKIPGGLMVVPLILGVTVNTLFPDFLKIGSFTTALFKNGGNCLIAVLFLCSGAQIQFKSAGQALYKGVVINTSKVLFGVSIGVILARIGGPGAVILGMTPLGLIGCMSNSNGGLYTALATKYGDKTDVGAIAVISSNDGPFYEMLFMGLGGVAAIPAKALFACIFPILVGMILGNLDDKMRDFLKPGMLISIFLFAFPLGAGMSFKTFITAGIPGILIGLLTVAWTGIPTYFIYKLLIRKKNRRSCAVGAAVGTAAGNSVGTPAAIAAVDPTWEPYAAAATAQCAAAVIVTALVTPMVVNALYKYEEKHGLINYDVPLASEDTEMEKAAKSEPKL</sequence>
<dbReference type="GO" id="GO:0015649">
    <property type="term" value="F:2-keto-3-deoxygluconate:proton symporter activity"/>
    <property type="evidence" value="ECO:0007669"/>
    <property type="project" value="InterPro"/>
</dbReference>
<dbReference type="AlphaFoldDB" id="A0A975F050"/>
<dbReference type="RefSeq" id="WP_210118413.1">
    <property type="nucleotide sequence ID" value="NZ_CP054257.1"/>
</dbReference>
<evidence type="ECO:0000256" key="4">
    <source>
        <dbReference type="ARBA" id="ARBA00022597"/>
    </source>
</evidence>
<evidence type="ECO:0000256" key="7">
    <source>
        <dbReference type="ARBA" id="ARBA00022989"/>
    </source>
</evidence>
<feature type="transmembrane region" description="Helical" evidence="9">
    <location>
        <begin position="46"/>
        <end position="67"/>
    </location>
</feature>
<feature type="transmembrane region" description="Helical" evidence="9">
    <location>
        <begin position="12"/>
        <end position="34"/>
    </location>
</feature>
<keyword evidence="2" id="KW-0813">Transport</keyword>